<dbReference type="PANTHER" id="PTHR24095">
    <property type="entry name" value="ACETYL-COENZYME A SYNTHETASE"/>
    <property type="match status" value="1"/>
</dbReference>
<sequence length="576" mass="63784">TVNCLDQHVEKSPNRVALIWERDEPGTAVHVTYRELLDLTCRLANTLKKYGIQKGDKVAIYMPASPLSVASMLACARIGAVHSVVFAGFSAESLAGRIMDSGCKAVITYNQGVRGGRIIELKATVNEAVKNCPSVKHVFVAQRTDNKVQMGDCDVPLEEEMTKAAPVCAAESMDSEDMLFMLYTSGSTGKPKGIVHTQAGYLLYAAVTHKYVFDYQQGDVFGCVADIGWITGHSYVVYGPLCNGATSVLFESTPLYPDPGRYWEVVQRLKINQFYAAPTAIRLLLNYGEEWVKKYDRSSLKTLGSVGEPINKEAWQWFYQVVGEGRCTLVDTWWQTETGGICIAPRPSEEKAEIVPAMAMRPFFGIVPVLMDENGKVIEGNDVSGALCIAQPWPGMARTIYGDHQRFVDVYFRAYPGYYFTGDGAYRTKKGYYQITGRMDDVINISGHRLGTAEIEDAMADHPEVPETAVIGYPHKIKGEGAFAFVVLKEQAAHADCVKEELKTIVASKIAKYAVPDHILVVKRLPKTRSGKIMRRLLRKVVTEQSNNMGDVTTLDDPSVVKEILDAYQKYKKSSS</sequence>
<evidence type="ECO:0000256" key="5">
    <source>
        <dbReference type="ARBA" id="ARBA00023098"/>
    </source>
</evidence>
<dbReference type="Pfam" id="PF00501">
    <property type="entry name" value="AMP-binding"/>
    <property type="match status" value="1"/>
</dbReference>
<comment type="catalytic activity">
    <reaction evidence="6">
        <text>acetate + ATP + CoA = acetyl-CoA + AMP + diphosphate</text>
        <dbReference type="Rhea" id="RHEA:23176"/>
        <dbReference type="ChEBI" id="CHEBI:30089"/>
        <dbReference type="ChEBI" id="CHEBI:30616"/>
        <dbReference type="ChEBI" id="CHEBI:33019"/>
        <dbReference type="ChEBI" id="CHEBI:57287"/>
        <dbReference type="ChEBI" id="CHEBI:57288"/>
        <dbReference type="ChEBI" id="CHEBI:456215"/>
        <dbReference type="EC" id="6.2.1.1"/>
    </reaction>
</comment>
<evidence type="ECO:0000313" key="10">
    <source>
        <dbReference type="Proteomes" id="UP000525714"/>
    </source>
</evidence>
<dbReference type="InterPro" id="IPR045851">
    <property type="entry name" value="AMP-bd_C_sf"/>
</dbReference>
<evidence type="ECO:0000313" key="9">
    <source>
        <dbReference type="EMBL" id="NWS99677.1"/>
    </source>
</evidence>
<dbReference type="Pfam" id="PF13193">
    <property type="entry name" value="AMP-binding_C"/>
    <property type="match status" value="1"/>
</dbReference>
<dbReference type="FunFam" id="3.40.50.12780:FF:000001">
    <property type="entry name" value="Acetyl-coenzyme A synthetase"/>
    <property type="match status" value="1"/>
</dbReference>
<dbReference type="GO" id="GO:0019427">
    <property type="term" value="P:acetyl-CoA biosynthetic process from acetate"/>
    <property type="evidence" value="ECO:0007669"/>
    <property type="project" value="InterPro"/>
</dbReference>
<comment type="similarity">
    <text evidence="1 6">Belongs to the ATP-dependent AMP-binding enzyme family.</text>
</comment>
<dbReference type="NCBIfam" id="NF001208">
    <property type="entry name" value="PRK00174.1"/>
    <property type="match status" value="1"/>
</dbReference>
<feature type="non-terminal residue" evidence="9">
    <location>
        <position position="576"/>
    </location>
</feature>
<keyword evidence="5" id="KW-0443">Lipid metabolism</keyword>
<keyword evidence="2 6" id="KW-0436">Ligase</keyword>
<dbReference type="EC" id="6.2.1.1" evidence="6"/>
<keyword evidence="10" id="KW-1185">Reference proteome</keyword>
<organism evidence="9 10">
    <name type="scientific">Mionectes macconnelli</name>
    <name type="common">McConnell's flycatcher</name>
    <dbReference type="NCBI Taxonomy" id="254557"/>
    <lineage>
        <taxon>Eukaryota</taxon>
        <taxon>Metazoa</taxon>
        <taxon>Chordata</taxon>
        <taxon>Craniata</taxon>
        <taxon>Vertebrata</taxon>
        <taxon>Euteleostomi</taxon>
        <taxon>Archelosauria</taxon>
        <taxon>Archosauria</taxon>
        <taxon>Dinosauria</taxon>
        <taxon>Saurischia</taxon>
        <taxon>Theropoda</taxon>
        <taxon>Coelurosauria</taxon>
        <taxon>Aves</taxon>
        <taxon>Neognathae</taxon>
        <taxon>Neoaves</taxon>
        <taxon>Telluraves</taxon>
        <taxon>Australaves</taxon>
        <taxon>Passeriformes</taxon>
        <taxon>Tyrannidae</taxon>
        <taxon>Mionectes</taxon>
    </lineage>
</organism>
<dbReference type="InterPro" id="IPR042099">
    <property type="entry name" value="ANL_N_sf"/>
</dbReference>
<evidence type="ECO:0000259" key="8">
    <source>
        <dbReference type="Pfam" id="PF13193"/>
    </source>
</evidence>
<dbReference type="InterPro" id="IPR011904">
    <property type="entry name" value="Ac_CoA_lig"/>
</dbReference>
<feature type="domain" description="AMP-binding enzyme C-terminal" evidence="8">
    <location>
        <begin position="454"/>
        <end position="532"/>
    </location>
</feature>
<dbReference type="Gene3D" id="3.40.50.12780">
    <property type="entry name" value="N-terminal domain of ligase-like"/>
    <property type="match status" value="1"/>
</dbReference>
<evidence type="ECO:0000256" key="2">
    <source>
        <dbReference type="ARBA" id="ARBA00022598"/>
    </source>
</evidence>
<dbReference type="InterPro" id="IPR025110">
    <property type="entry name" value="AMP-bd_C"/>
</dbReference>
<dbReference type="InterPro" id="IPR020845">
    <property type="entry name" value="AMP-binding_CS"/>
</dbReference>
<accession>A0A7K5K0F2</accession>
<dbReference type="GO" id="GO:0006629">
    <property type="term" value="P:lipid metabolic process"/>
    <property type="evidence" value="ECO:0007669"/>
    <property type="project" value="UniProtKB-KW"/>
</dbReference>
<protein>
    <recommendedName>
        <fullName evidence="6">Acetyl-coenzyme A synthetase</fullName>
        <ecNumber evidence="6">6.2.1.1</ecNumber>
    </recommendedName>
</protein>
<dbReference type="PROSITE" id="PS00455">
    <property type="entry name" value="AMP_BINDING"/>
    <property type="match status" value="1"/>
</dbReference>
<dbReference type="GO" id="GO:0005524">
    <property type="term" value="F:ATP binding"/>
    <property type="evidence" value="ECO:0007669"/>
    <property type="project" value="UniProtKB-UniRule"/>
</dbReference>
<dbReference type="EMBL" id="VYZC01000201">
    <property type="protein sequence ID" value="NWS99677.1"/>
    <property type="molecule type" value="Genomic_DNA"/>
</dbReference>
<dbReference type="GO" id="GO:0016208">
    <property type="term" value="F:AMP binding"/>
    <property type="evidence" value="ECO:0007669"/>
    <property type="project" value="InterPro"/>
</dbReference>
<dbReference type="GO" id="GO:0003987">
    <property type="term" value="F:acetate-CoA ligase activity"/>
    <property type="evidence" value="ECO:0007669"/>
    <property type="project" value="UniProtKB-UniRule"/>
</dbReference>
<dbReference type="Gene3D" id="3.30.300.30">
    <property type="match status" value="1"/>
</dbReference>
<feature type="non-terminal residue" evidence="9">
    <location>
        <position position="1"/>
    </location>
</feature>
<keyword evidence="4 6" id="KW-0067">ATP-binding</keyword>
<dbReference type="InterPro" id="IPR000873">
    <property type="entry name" value="AMP-dep_synth/lig_dom"/>
</dbReference>
<feature type="domain" description="AMP-dependent synthetase/ligase" evidence="7">
    <location>
        <begin position="6"/>
        <end position="398"/>
    </location>
</feature>
<name>A0A7K5K0F2_9TYRA</name>
<dbReference type="SUPFAM" id="SSF56801">
    <property type="entry name" value="Acetyl-CoA synthetase-like"/>
    <property type="match status" value="1"/>
</dbReference>
<keyword evidence="3 6" id="KW-0547">Nucleotide-binding</keyword>
<evidence type="ECO:0000256" key="3">
    <source>
        <dbReference type="ARBA" id="ARBA00022741"/>
    </source>
</evidence>
<dbReference type="NCBIfam" id="TIGR02188">
    <property type="entry name" value="Ac_CoA_lig_AcsA"/>
    <property type="match status" value="1"/>
</dbReference>
<evidence type="ECO:0000256" key="1">
    <source>
        <dbReference type="ARBA" id="ARBA00006432"/>
    </source>
</evidence>
<dbReference type="AlphaFoldDB" id="A0A7K5K0F2"/>
<dbReference type="Proteomes" id="UP000525714">
    <property type="component" value="Unassembled WGS sequence"/>
</dbReference>
<gene>
    <name evidence="9" type="primary">Acss1_1</name>
    <name evidence="9" type="ORF">MIOMAC_R03468</name>
</gene>
<evidence type="ECO:0000256" key="4">
    <source>
        <dbReference type="ARBA" id="ARBA00022840"/>
    </source>
</evidence>
<evidence type="ECO:0000259" key="7">
    <source>
        <dbReference type="Pfam" id="PF00501"/>
    </source>
</evidence>
<reference evidence="9 10" key="1">
    <citation type="submission" date="2019-09" db="EMBL/GenBank/DDBJ databases">
        <title>Bird 10,000 Genomes (B10K) Project - Family phase.</title>
        <authorList>
            <person name="Zhang G."/>
        </authorList>
    </citation>
    <scope>NUCLEOTIDE SEQUENCE [LARGE SCALE GENOMIC DNA]</scope>
    <source>
        <strain evidence="9">B10K-DU-003-16</strain>
        <tissue evidence="9">Mixed tissue sample</tissue>
    </source>
</reference>
<dbReference type="PANTHER" id="PTHR24095:SF110">
    <property type="entry name" value="ACETYL-COENZYME A SYNTHETASE 2-LIKE, MITOCHONDRIAL"/>
    <property type="match status" value="1"/>
</dbReference>
<evidence type="ECO:0000256" key="6">
    <source>
        <dbReference type="RuleBase" id="RU361147"/>
    </source>
</evidence>
<comment type="caution">
    <text evidence="9">The sequence shown here is derived from an EMBL/GenBank/DDBJ whole genome shotgun (WGS) entry which is preliminary data.</text>
</comment>
<proteinExistence type="inferred from homology"/>
<dbReference type="GO" id="GO:0005739">
    <property type="term" value="C:mitochondrion"/>
    <property type="evidence" value="ECO:0007669"/>
    <property type="project" value="TreeGrafter"/>
</dbReference>
<dbReference type="CDD" id="cd05966">
    <property type="entry name" value="ACS"/>
    <property type="match status" value="1"/>
</dbReference>